<dbReference type="Proteomes" id="UP000807469">
    <property type="component" value="Unassembled WGS sequence"/>
</dbReference>
<evidence type="ECO:0000313" key="3">
    <source>
        <dbReference type="Proteomes" id="UP000807469"/>
    </source>
</evidence>
<feature type="compositionally biased region" description="Polar residues" evidence="1">
    <location>
        <begin position="17"/>
        <end position="30"/>
    </location>
</feature>
<feature type="region of interest" description="Disordered" evidence="1">
    <location>
        <begin position="75"/>
        <end position="162"/>
    </location>
</feature>
<feature type="compositionally biased region" description="Basic and acidic residues" evidence="1">
    <location>
        <begin position="308"/>
        <end position="322"/>
    </location>
</feature>
<gene>
    <name evidence="2" type="ORF">BDN70DRAFT_937846</name>
</gene>
<accession>A0A9P5YPT4</accession>
<feature type="region of interest" description="Disordered" evidence="1">
    <location>
        <begin position="1"/>
        <end position="59"/>
    </location>
</feature>
<dbReference type="AlphaFoldDB" id="A0A9P5YPT4"/>
<name>A0A9P5YPT4_9AGAR</name>
<feature type="compositionally biased region" description="Basic residues" evidence="1">
    <location>
        <begin position="367"/>
        <end position="377"/>
    </location>
</feature>
<comment type="caution">
    <text evidence="2">The sequence shown here is derived from an EMBL/GenBank/DDBJ whole genome shotgun (WGS) entry which is preliminary data.</text>
</comment>
<feature type="compositionally biased region" description="Polar residues" evidence="1">
    <location>
        <begin position="46"/>
        <end position="57"/>
    </location>
</feature>
<dbReference type="OrthoDB" id="3271097at2759"/>
<evidence type="ECO:0000313" key="2">
    <source>
        <dbReference type="EMBL" id="KAF9472873.1"/>
    </source>
</evidence>
<keyword evidence="3" id="KW-1185">Reference proteome</keyword>
<feature type="compositionally biased region" description="Polar residues" evidence="1">
    <location>
        <begin position="127"/>
        <end position="150"/>
    </location>
</feature>
<evidence type="ECO:0000256" key="1">
    <source>
        <dbReference type="SAM" id="MobiDB-lite"/>
    </source>
</evidence>
<proteinExistence type="predicted"/>
<feature type="region of interest" description="Disordered" evidence="1">
    <location>
        <begin position="303"/>
        <end position="422"/>
    </location>
</feature>
<reference evidence="2" key="1">
    <citation type="submission" date="2020-11" db="EMBL/GenBank/DDBJ databases">
        <authorList>
            <consortium name="DOE Joint Genome Institute"/>
            <person name="Ahrendt S."/>
            <person name="Riley R."/>
            <person name="Andreopoulos W."/>
            <person name="Labutti K."/>
            <person name="Pangilinan J."/>
            <person name="Ruiz-Duenas F.J."/>
            <person name="Barrasa J.M."/>
            <person name="Sanchez-Garcia M."/>
            <person name="Camarero S."/>
            <person name="Miyauchi S."/>
            <person name="Serrano A."/>
            <person name="Linde D."/>
            <person name="Babiker R."/>
            <person name="Drula E."/>
            <person name="Ayuso-Fernandez I."/>
            <person name="Pacheco R."/>
            <person name="Padilla G."/>
            <person name="Ferreira P."/>
            <person name="Barriuso J."/>
            <person name="Kellner H."/>
            <person name="Castanera R."/>
            <person name="Alfaro M."/>
            <person name="Ramirez L."/>
            <person name="Pisabarro A.G."/>
            <person name="Kuo A."/>
            <person name="Tritt A."/>
            <person name="Lipzen A."/>
            <person name="He G."/>
            <person name="Yan M."/>
            <person name="Ng V."/>
            <person name="Cullen D."/>
            <person name="Martin F."/>
            <person name="Rosso M.-N."/>
            <person name="Henrissat B."/>
            <person name="Hibbett D."/>
            <person name="Martinez A.T."/>
            <person name="Grigoriev I.V."/>
        </authorList>
    </citation>
    <scope>NUCLEOTIDE SEQUENCE</scope>
    <source>
        <strain evidence="2">CIRM-BRFM 674</strain>
    </source>
</reference>
<sequence length="422" mass="46709">MFPANLSTPAKPETIPLQHQQCTSIPTTAKSPDETSPMEPLIKTPEGSTKSMTSITEESWVEPVNVQRKKIEDWAGEVESESTEHQVATPRGHAAHQCPDVVHPLDLSPKTKSTSKQRQPDYGTVLQEHQQSATQSRPAKSKVKATTTTPRSPPSIANAENDASRIQELLSKNAKLERQVRKYKEKVNGVKAKAPGITPIPRPDGEAGSRKKGFNLVRAMGLKSRKGEYKIIRATVRKYVDAAMLNTGGHFKDQEAEKLGAIYKLARDQFPYLTRDRFPNDWATSEIVKGYLCYLRKENAKKVQQGEVEVRNDEGGERHEQGSIDVAEDCLDEEQRAGPSRRSRHQSPSIVHAPESSHPTQRPSTSRSKKSKGKKPTYGRDDDGEGSDDDDGDSDDDSEPPVSLGKRRKEIQSDSGPDSDSD</sequence>
<feature type="compositionally biased region" description="Acidic residues" evidence="1">
    <location>
        <begin position="382"/>
        <end position="399"/>
    </location>
</feature>
<protein>
    <submittedName>
        <fullName evidence="2">Uncharacterized protein</fullName>
    </submittedName>
</protein>
<organism evidence="2 3">
    <name type="scientific">Pholiota conissans</name>
    <dbReference type="NCBI Taxonomy" id="109636"/>
    <lineage>
        <taxon>Eukaryota</taxon>
        <taxon>Fungi</taxon>
        <taxon>Dikarya</taxon>
        <taxon>Basidiomycota</taxon>
        <taxon>Agaricomycotina</taxon>
        <taxon>Agaricomycetes</taxon>
        <taxon>Agaricomycetidae</taxon>
        <taxon>Agaricales</taxon>
        <taxon>Agaricineae</taxon>
        <taxon>Strophariaceae</taxon>
        <taxon>Pholiota</taxon>
    </lineage>
</organism>
<dbReference type="EMBL" id="MU155489">
    <property type="protein sequence ID" value="KAF9472873.1"/>
    <property type="molecule type" value="Genomic_DNA"/>
</dbReference>